<dbReference type="WBParaSite" id="Minc3s07442g41135">
    <property type="protein sequence ID" value="Minc3s07442g41135"/>
    <property type="gene ID" value="Minc3s07442g41135"/>
</dbReference>
<organism evidence="1 2">
    <name type="scientific">Meloidogyne incognita</name>
    <name type="common">Southern root-knot nematode worm</name>
    <name type="synonym">Oxyuris incognita</name>
    <dbReference type="NCBI Taxonomy" id="6306"/>
    <lineage>
        <taxon>Eukaryota</taxon>
        <taxon>Metazoa</taxon>
        <taxon>Ecdysozoa</taxon>
        <taxon>Nematoda</taxon>
        <taxon>Chromadorea</taxon>
        <taxon>Rhabditida</taxon>
        <taxon>Tylenchina</taxon>
        <taxon>Tylenchomorpha</taxon>
        <taxon>Tylenchoidea</taxon>
        <taxon>Meloidogynidae</taxon>
        <taxon>Meloidogyninae</taxon>
        <taxon>Meloidogyne</taxon>
        <taxon>Meloidogyne incognita group</taxon>
    </lineage>
</organism>
<reference evidence="2" key="1">
    <citation type="submission" date="2022-11" db="UniProtKB">
        <authorList>
            <consortium name="WormBaseParasite"/>
        </authorList>
    </citation>
    <scope>IDENTIFICATION</scope>
</reference>
<evidence type="ECO:0000313" key="1">
    <source>
        <dbReference type="Proteomes" id="UP000887563"/>
    </source>
</evidence>
<accession>A0A914NT19</accession>
<dbReference type="AlphaFoldDB" id="A0A914NT19"/>
<sequence>MKCQQRQFSNHQSTSTTVLTSFNTTSNSTISLQSILPKASCGVGSKIVRDLNGIPPETHFQDNQPRSASVPPCLFYKLSGNKSMAFVPSIIPSRRAIICSLSWNATTQKAGAASLIIYTFVLVLGAPSTYMTIGAQPCSMQMNAELNNGNQLRKKNNPESR</sequence>
<protein>
    <submittedName>
        <fullName evidence="2">Uncharacterized protein</fullName>
    </submittedName>
</protein>
<name>A0A914NT19_MELIC</name>
<proteinExistence type="predicted"/>
<dbReference type="Proteomes" id="UP000887563">
    <property type="component" value="Unplaced"/>
</dbReference>
<evidence type="ECO:0000313" key="2">
    <source>
        <dbReference type="WBParaSite" id="Minc3s07442g41135"/>
    </source>
</evidence>
<keyword evidence="1" id="KW-1185">Reference proteome</keyword>